<keyword evidence="2" id="KW-1185">Reference proteome</keyword>
<reference evidence="2" key="2">
    <citation type="submission" date="2015-01" db="EMBL/GenBank/DDBJ databases">
        <title>Evolutionary Origins and Diversification of the Mycorrhizal Mutualists.</title>
        <authorList>
            <consortium name="DOE Joint Genome Institute"/>
            <consortium name="Mycorrhizal Genomics Consortium"/>
            <person name="Kohler A."/>
            <person name="Kuo A."/>
            <person name="Nagy L.G."/>
            <person name="Floudas D."/>
            <person name="Copeland A."/>
            <person name="Barry K.W."/>
            <person name="Cichocki N."/>
            <person name="Veneault-Fourrey C."/>
            <person name="LaButti K."/>
            <person name="Lindquist E.A."/>
            <person name="Lipzen A."/>
            <person name="Lundell T."/>
            <person name="Morin E."/>
            <person name="Murat C."/>
            <person name="Riley R."/>
            <person name="Ohm R."/>
            <person name="Sun H."/>
            <person name="Tunlid A."/>
            <person name="Henrissat B."/>
            <person name="Grigoriev I.V."/>
            <person name="Hibbett D.S."/>
            <person name="Martin F."/>
        </authorList>
    </citation>
    <scope>NUCLEOTIDE SEQUENCE [LARGE SCALE GENOMIC DNA]</scope>
    <source>
        <strain evidence="2">LaAM-08-1</strain>
    </source>
</reference>
<evidence type="ECO:0000313" key="2">
    <source>
        <dbReference type="Proteomes" id="UP000054477"/>
    </source>
</evidence>
<name>A0A0C9XZY4_9AGAR</name>
<dbReference type="EMBL" id="KN838608">
    <property type="protein sequence ID" value="KIK01353.1"/>
    <property type="molecule type" value="Genomic_DNA"/>
</dbReference>
<accession>A0A0C9XZY4</accession>
<dbReference type="AlphaFoldDB" id="A0A0C9XZY4"/>
<reference evidence="1 2" key="1">
    <citation type="submission" date="2014-04" db="EMBL/GenBank/DDBJ databases">
        <authorList>
            <consortium name="DOE Joint Genome Institute"/>
            <person name="Kuo A."/>
            <person name="Kohler A."/>
            <person name="Nagy L.G."/>
            <person name="Floudas D."/>
            <person name="Copeland A."/>
            <person name="Barry K.W."/>
            <person name="Cichocki N."/>
            <person name="Veneault-Fourrey C."/>
            <person name="LaButti K."/>
            <person name="Lindquist E.A."/>
            <person name="Lipzen A."/>
            <person name="Lundell T."/>
            <person name="Morin E."/>
            <person name="Murat C."/>
            <person name="Sun H."/>
            <person name="Tunlid A."/>
            <person name="Henrissat B."/>
            <person name="Grigoriev I.V."/>
            <person name="Hibbett D.S."/>
            <person name="Martin F."/>
            <person name="Nordberg H.P."/>
            <person name="Cantor M.N."/>
            <person name="Hua S.X."/>
        </authorList>
    </citation>
    <scope>NUCLEOTIDE SEQUENCE [LARGE SCALE GENOMIC DNA]</scope>
    <source>
        <strain evidence="1 2">LaAM-08-1</strain>
    </source>
</reference>
<proteinExistence type="predicted"/>
<protein>
    <submittedName>
        <fullName evidence="1">Uncharacterized protein</fullName>
    </submittedName>
</protein>
<gene>
    <name evidence="1" type="ORF">K443DRAFT_572846</name>
</gene>
<dbReference type="Proteomes" id="UP000054477">
    <property type="component" value="Unassembled WGS sequence"/>
</dbReference>
<organism evidence="1 2">
    <name type="scientific">Laccaria amethystina LaAM-08-1</name>
    <dbReference type="NCBI Taxonomy" id="1095629"/>
    <lineage>
        <taxon>Eukaryota</taxon>
        <taxon>Fungi</taxon>
        <taxon>Dikarya</taxon>
        <taxon>Basidiomycota</taxon>
        <taxon>Agaricomycotina</taxon>
        <taxon>Agaricomycetes</taxon>
        <taxon>Agaricomycetidae</taxon>
        <taxon>Agaricales</taxon>
        <taxon>Agaricineae</taxon>
        <taxon>Hydnangiaceae</taxon>
        <taxon>Laccaria</taxon>
    </lineage>
</organism>
<sequence length="100" mass="11653">MYSLCTIMEWKMAALIASMLLRRRQGQTQQLDESCYRHRHYRVESSGGVEAFKCRLHQFTVWTSLADFRLSGTDIRGKGVYPLIQAAARDKLFSLIFFRS</sequence>
<dbReference type="HOGENOM" id="CLU_2306604_0_0_1"/>
<evidence type="ECO:0000313" key="1">
    <source>
        <dbReference type="EMBL" id="KIK01353.1"/>
    </source>
</evidence>